<feature type="domain" description="Ig-like" evidence="3">
    <location>
        <begin position="181"/>
        <end position="292"/>
    </location>
</feature>
<dbReference type="OrthoDB" id="6159398at2759"/>
<dbReference type="CDD" id="cd00063">
    <property type="entry name" value="FN3"/>
    <property type="match status" value="1"/>
</dbReference>
<reference evidence="4 5" key="1">
    <citation type="submission" date="2019-08" db="EMBL/GenBank/DDBJ databases">
        <title>Whole genome of Aphis craccivora.</title>
        <authorList>
            <person name="Voronova N.V."/>
            <person name="Shulinski R.S."/>
            <person name="Bandarenka Y.V."/>
            <person name="Zhorov D.G."/>
            <person name="Warner D."/>
        </authorList>
    </citation>
    <scope>NUCLEOTIDE SEQUENCE [LARGE SCALE GENOMIC DNA]</scope>
    <source>
        <strain evidence="4">180601</strain>
        <tissue evidence="4">Whole Body</tissue>
    </source>
</reference>
<evidence type="ECO:0000259" key="3">
    <source>
        <dbReference type="PROSITE" id="PS50835"/>
    </source>
</evidence>
<dbReference type="InterPro" id="IPR036179">
    <property type="entry name" value="Ig-like_dom_sf"/>
</dbReference>
<sequence>MVCFGECRNLREDDYRLQRVRRQNEGGDDADEGGFLADGPGSDEDEDSESQDASPDGAGNTLPVIQTSGLVVETIEGTTVNLPCKVLNGSVDDYAVLWINGTKSIMTDSYTMTTDPRVKPGPQSETSAGFQEHTLIIEQVTRMDSGSYTCRIASTPPVEITHTLRVTHPAKVLSVQAVGSPAGFLNNGAAKKLTVKQGEPVQLVCSVAGYPEPTVQWTKKAKYHQQSQQSTMPSMDHDQKIPDSVPSTPSTTVVSKTNEVRIEAVVAYRDAGYYECSAHNSITTGSSVASVSGGPNAAAAHMGIEVEVEFSPEIVVPRLVVNTGEGDVAQMACSVKVTWEKEILNANGPQSSAPVVAEGPNSRYDISRQSIPSSLFQGSVNTSAIPAGPTFVLKIKQVQGLQDFGRYRCRAENRVGVAYSDYITLTGSPAKPQSSYVHVKDKAPELAWTVDSSSPLLKYQLQYRRQQDSADSWVDVKPQPQVQVPSSTGGNSGDERRYTMSYLFGGDSQPQQQPAGESSTTPIILRRGTTYVARLRAENVNGWSDWSSDVVFTGIGIILKRHGIQTLFYLYYYLTKLHGLGSRSRHLFPGGINDDQDANEITQYDGHQHNDNISKASVADTSGASGLQQYSALVTSIVLAITTVAVTAASVSC</sequence>
<gene>
    <name evidence="4" type="ORF">FWK35_00007598</name>
</gene>
<feature type="compositionally biased region" description="Polar residues" evidence="2">
    <location>
        <begin position="224"/>
        <end position="233"/>
    </location>
</feature>
<dbReference type="InterPro" id="IPR003599">
    <property type="entry name" value="Ig_sub"/>
</dbReference>
<proteinExistence type="predicted"/>
<evidence type="ECO:0000256" key="1">
    <source>
        <dbReference type="ARBA" id="ARBA00023319"/>
    </source>
</evidence>
<keyword evidence="5" id="KW-1185">Reference proteome</keyword>
<feature type="compositionally biased region" description="Acidic residues" evidence="2">
    <location>
        <begin position="41"/>
        <end position="50"/>
    </location>
</feature>
<dbReference type="InterPro" id="IPR013783">
    <property type="entry name" value="Ig-like_fold"/>
</dbReference>
<name>A0A6G0Z7S3_APHCR</name>
<keyword evidence="1" id="KW-0393">Immunoglobulin domain</keyword>
<dbReference type="GO" id="GO:0005886">
    <property type="term" value="C:plasma membrane"/>
    <property type="evidence" value="ECO:0007669"/>
    <property type="project" value="TreeGrafter"/>
</dbReference>
<dbReference type="SMART" id="SM00409">
    <property type="entry name" value="IG"/>
    <property type="match status" value="3"/>
</dbReference>
<feature type="domain" description="Ig-like" evidence="3">
    <location>
        <begin position="63"/>
        <end position="161"/>
    </location>
</feature>
<dbReference type="InterPro" id="IPR003598">
    <property type="entry name" value="Ig_sub2"/>
</dbReference>
<dbReference type="InterPro" id="IPR036116">
    <property type="entry name" value="FN3_sf"/>
</dbReference>
<dbReference type="SUPFAM" id="SSF48726">
    <property type="entry name" value="Immunoglobulin"/>
    <property type="match status" value="3"/>
</dbReference>
<dbReference type="GO" id="GO:0030424">
    <property type="term" value="C:axon"/>
    <property type="evidence" value="ECO:0007669"/>
    <property type="project" value="TreeGrafter"/>
</dbReference>
<evidence type="ECO:0000256" key="2">
    <source>
        <dbReference type="SAM" id="MobiDB-lite"/>
    </source>
</evidence>
<dbReference type="PANTHER" id="PTHR10075:SF14">
    <property type="entry name" value="CELL ADHESION MOLECULE DSCAM2-RELATED"/>
    <property type="match status" value="1"/>
</dbReference>
<comment type="caution">
    <text evidence="4">The sequence shown here is derived from an EMBL/GenBank/DDBJ whole genome shotgun (WGS) entry which is preliminary data.</text>
</comment>
<dbReference type="InterPro" id="IPR003961">
    <property type="entry name" value="FN3_dom"/>
</dbReference>
<feature type="region of interest" description="Disordered" evidence="2">
    <location>
        <begin position="470"/>
        <end position="495"/>
    </location>
</feature>
<dbReference type="Gene3D" id="2.60.40.10">
    <property type="entry name" value="Immunoglobulins"/>
    <property type="match status" value="4"/>
</dbReference>
<protein>
    <submittedName>
        <fullName evidence="4">Neural cell adhesion molecule 1-like isoform X1</fullName>
    </submittedName>
</protein>
<organism evidence="4 5">
    <name type="scientific">Aphis craccivora</name>
    <name type="common">Cowpea aphid</name>
    <dbReference type="NCBI Taxonomy" id="307492"/>
    <lineage>
        <taxon>Eukaryota</taxon>
        <taxon>Metazoa</taxon>
        <taxon>Ecdysozoa</taxon>
        <taxon>Arthropoda</taxon>
        <taxon>Hexapoda</taxon>
        <taxon>Insecta</taxon>
        <taxon>Pterygota</taxon>
        <taxon>Neoptera</taxon>
        <taxon>Paraneoptera</taxon>
        <taxon>Hemiptera</taxon>
        <taxon>Sternorrhyncha</taxon>
        <taxon>Aphidomorpha</taxon>
        <taxon>Aphidoidea</taxon>
        <taxon>Aphididae</taxon>
        <taxon>Aphidini</taxon>
        <taxon>Aphis</taxon>
        <taxon>Aphis</taxon>
    </lineage>
</organism>
<evidence type="ECO:0000313" key="4">
    <source>
        <dbReference type="EMBL" id="KAF0766809.1"/>
    </source>
</evidence>
<dbReference type="GO" id="GO:0070593">
    <property type="term" value="P:dendrite self-avoidance"/>
    <property type="evidence" value="ECO:0007669"/>
    <property type="project" value="TreeGrafter"/>
</dbReference>
<dbReference type="SMART" id="SM00408">
    <property type="entry name" value="IGc2"/>
    <property type="match status" value="3"/>
</dbReference>
<feature type="compositionally biased region" description="Low complexity" evidence="2">
    <location>
        <begin position="242"/>
        <end position="254"/>
    </location>
</feature>
<dbReference type="AlphaFoldDB" id="A0A6G0Z7S3"/>
<dbReference type="GO" id="GO:0007411">
    <property type="term" value="P:axon guidance"/>
    <property type="evidence" value="ECO:0007669"/>
    <property type="project" value="TreeGrafter"/>
</dbReference>
<dbReference type="InterPro" id="IPR007110">
    <property type="entry name" value="Ig-like_dom"/>
</dbReference>
<dbReference type="PANTHER" id="PTHR10075">
    <property type="entry name" value="BASIGIN RELATED"/>
    <property type="match status" value="1"/>
</dbReference>
<dbReference type="GO" id="GO:0098632">
    <property type="term" value="F:cell-cell adhesion mediator activity"/>
    <property type="evidence" value="ECO:0007669"/>
    <property type="project" value="TreeGrafter"/>
</dbReference>
<dbReference type="GO" id="GO:0007156">
    <property type="term" value="P:homophilic cell adhesion via plasma membrane adhesion molecules"/>
    <property type="evidence" value="ECO:0007669"/>
    <property type="project" value="TreeGrafter"/>
</dbReference>
<feature type="region of interest" description="Disordered" evidence="2">
    <location>
        <begin position="223"/>
        <end position="254"/>
    </location>
</feature>
<dbReference type="Proteomes" id="UP000478052">
    <property type="component" value="Unassembled WGS sequence"/>
</dbReference>
<evidence type="ECO:0000313" key="5">
    <source>
        <dbReference type="Proteomes" id="UP000478052"/>
    </source>
</evidence>
<feature type="compositionally biased region" description="Low complexity" evidence="2">
    <location>
        <begin position="476"/>
        <end position="485"/>
    </location>
</feature>
<dbReference type="Pfam" id="PF13927">
    <property type="entry name" value="Ig_3"/>
    <property type="match status" value="2"/>
</dbReference>
<dbReference type="PROSITE" id="PS50835">
    <property type="entry name" value="IG_LIKE"/>
    <property type="match status" value="2"/>
</dbReference>
<dbReference type="EMBL" id="VUJU01001100">
    <property type="protein sequence ID" value="KAF0766809.1"/>
    <property type="molecule type" value="Genomic_DNA"/>
</dbReference>
<feature type="region of interest" description="Disordered" evidence="2">
    <location>
        <begin position="20"/>
        <end position="63"/>
    </location>
</feature>
<accession>A0A6G0Z7S3</accession>
<dbReference type="SUPFAM" id="SSF49265">
    <property type="entry name" value="Fibronectin type III"/>
    <property type="match status" value="1"/>
</dbReference>